<protein>
    <submittedName>
        <fullName evidence="10">TolC family outer membrane protein</fullName>
    </submittedName>
</protein>
<dbReference type="PANTHER" id="PTHR30026">
    <property type="entry name" value="OUTER MEMBRANE PROTEIN TOLC"/>
    <property type="match status" value="1"/>
</dbReference>
<evidence type="ECO:0000256" key="9">
    <source>
        <dbReference type="SAM" id="SignalP"/>
    </source>
</evidence>
<dbReference type="EMBL" id="JACOFZ010000003">
    <property type="protein sequence ID" value="MBC3881718.1"/>
    <property type="molecule type" value="Genomic_DNA"/>
</dbReference>
<keyword evidence="9" id="KW-0732">Signal</keyword>
<evidence type="ECO:0000256" key="5">
    <source>
        <dbReference type="ARBA" id="ARBA00022692"/>
    </source>
</evidence>
<comment type="subcellular location">
    <subcellularLocation>
        <location evidence="1">Cell outer membrane</location>
    </subcellularLocation>
</comment>
<evidence type="ECO:0000256" key="3">
    <source>
        <dbReference type="ARBA" id="ARBA00022448"/>
    </source>
</evidence>
<dbReference type="Gene3D" id="1.20.1600.10">
    <property type="entry name" value="Outer membrane efflux proteins (OEP)"/>
    <property type="match status" value="1"/>
</dbReference>
<evidence type="ECO:0000256" key="6">
    <source>
        <dbReference type="ARBA" id="ARBA00023136"/>
    </source>
</evidence>
<keyword evidence="3" id="KW-0813">Transport</keyword>
<keyword evidence="6" id="KW-0472">Membrane</keyword>
<accession>A0A923KPE9</accession>
<keyword evidence="8" id="KW-0175">Coiled coil</keyword>
<sequence length="448" mass="48988">MNRTWKRLSVISLACSALFAQANASATGLLEAYQAALKNDPLYRSAQADNRYGQQAEVLGRAGLLPQVQYSFSKSTNKGEQTAPNFLGKLAMSDLDYQSSSKGVSLRQPLFALDNYARFKQGQAQTLQSNAQFDARAKDLMVRVLAAYSDAKFGEEQVALYTAQRDFLREQKKVNDLMFSKGEAAKTDMLETQAKLDVAEAILLEAQDNLQNARTILAGIVGTDITALDSLKEDFSVSRLIQGDLNEWKTTAEKNSPEISAAKLNLEIAEQEIAKSRAGHAPRVDLNASYSHGKSETVTTQKQDNNIRSIGFQVVIPIYSGGSSSAVSSQAVAQKDRARSDLDSTRIKVMTELQKQFNAVRVGAIKVEAFQRSVASAQTLVEATKQSIKGGIRINLDLLNAQQQLVTAKRDLAQARYNYLSAFLRLKVAAGVANYEDMQVVAGFFSGN</sequence>
<dbReference type="InterPro" id="IPR010130">
    <property type="entry name" value="T1SS_OMP_TolC"/>
</dbReference>
<evidence type="ECO:0000256" key="4">
    <source>
        <dbReference type="ARBA" id="ARBA00022452"/>
    </source>
</evidence>
<name>A0A923KPE9_9BURK</name>
<dbReference type="GO" id="GO:0015562">
    <property type="term" value="F:efflux transmembrane transporter activity"/>
    <property type="evidence" value="ECO:0007669"/>
    <property type="project" value="InterPro"/>
</dbReference>
<evidence type="ECO:0000313" key="11">
    <source>
        <dbReference type="Proteomes" id="UP000627446"/>
    </source>
</evidence>
<evidence type="ECO:0000256" key="8">
    <source>
        <dbReference type="SAM" id="Coils"/>
    </source>
</evidence>
<reference evidence="10" key="1">
    <citation type="submission" date="2020-08" db="EMBL/GenBank/DDBJ databases">
        <title>Novel species isolated from subtropical streams in China.</title>
        <authorList>
            <person name="Lu H."/>
        </authorList>
    </citation>
    <scope>NUCLEOTIDE SEQUENCE</scope>
    <source>
        <strain evidence="10">LX22W</strain>
    </source>
</reference>
<keyword evidence="7" id="KW-0998">Cell outer membrane</keyword>
<comment type="similarity">
    <text evidence="2">Belongs to the outer membrane factor (OMF) (TC 1.B.17) family.</text>
</comment>
<dbReference type="PANTHER" id="PTHR30026:SF20">
    <property type="entry name" value="OUTER MEMBRANE PROTEIN TOLC"/>
    <property type="match status" value="1"/>
</dbReference>
<dbReference type="SUPFAM" id="SSF56954">
    <property type="entry name" value="Outer membrane efflux proteins (OEP)"/>
    <property type="match status" value="1"/>
</dbReference>
<dbReference type="InterPro" id="IPR051906">
    <property type="entry name" value="TolC-like"/>
</dbReference>
<feature type="chain" id="PRO_5037365244" evidence="9">
    <location>
        <begin position="23"/>
        <end position="448"/>
    </location>
</feature>
<feature type="coiled-coil region" evidence="8">
    <location>
        <begin position="189"/>
        <end position="216"/>
    </location>
</feature>
<dbReference type="Proteomes" id="UP000627446">
    <property type="component" value="Unassembled WGS sequence"/>
</dbReference>
<gene>
    <name evidence="10" type="ORF">H8K36_10065</name>
</gene>
<dbReference type="AlphaFoldDB" id="A0A923KPE9"/>
<evidence type="ECO:0000256" key="1">
    <source>
        <dbReference type="ARBA" id="ARBA00004442"/>
    </source>
</evidence>
<evidence type="ECO:0000256" key="2">
    <source>
        <dbReference type="ARBA" id="ARBA00007613"/>
    </source>
</evidence>
<dbReference type="GO" id="GO:1990281">
    <property type="term" value="C:efflux pump complex"/>
    <property type="evidence" value="ECO:0007669"/>
    <property type="project" value="TreeGrafter"/>
</dbReference>
<dbReference type="GO" id="GO:0015288">
    <property type="term" value="F:porin activity"/>
    <property type="evidence" value="ECO:0007669"/>
    <property type="project" value="TreeGrafter"/>
</dbReference>
<organism evidence="10 11">
    <name type="scientific">Undibacterium nitidum</name>
    <dbReference type="NCBI Taxonomy" id="2762298"/>
    <lineage>
        <taxon>Bacteria</taxon>
        <taxon>Pseudomonadati</taxon>
        <taxon>Pseudomonadota</taxon>
        <taxon>Betaproteobacteria</taxon>
        <taxon>Burkholderiales</taxon>
        <taxon>Oxalobacteraceae</taxon>
        <taxon>Undibacterium</taxon>
    </lineage>
</organism>
<keyword evidence="11" id="KW-1185">Reference proteome</keyword>
<keyword evidence="4" id="KW-1134">Transmembrane beta strand</keyword>
<dbReference type="NCBIfam" id="TIGR01844">
    <property type="entry name" value="type_I_sec_TolC"/>
    <property type="match status" value="1"/>
</dbReference>
<keyword evidence="5" id="KW-0812">Transmembrane</keyword>
<evidence type="ECO:0000256" key="7">
    <source>
        <dbReference type="ARBA" id="ARBA00023237"/>
    </source>
</evidence>
<evidence type="ECO:0000313" key="10">
    <source>
        <dbReference type="EMBL" id="MBC3881718.1"/>
    </source>
</evidence>
<comment type="caution">
    <text evidence="10">The sequence shown here is derived from an EMBL/GenBank/DDBJ whole genome shotgun (WGS) entry which is preliminary data.</text>
</comment>
<proteinExistence type="inferred from homology"/>
<dbReference type="InterPro" id="IPR003423">
    <property type="entry name" value="OMP_efflux"/>
</dbReference>
<dbReference type="RefSeq" id="WP_186916610.1">
    <property type="nucleotide sequence ID" value="NZ_JACOFZ010000003.1"/>
</dbReference>
<feature type="signal peptide" evidence="9">
    <location>
        <begin position="1"/>
        <end position="22"/>
    </location>
</feature>
<dbReference type="Pfam" id="PF02321">
    <property type="entry name" value="OEP"/>
    <property type="match status" value="2"/>
</dbReference>
<dbReference type="GO" id="GO:0009279">
    <property type="term" value="C:cell outer membrane"/>
    <property type="evidence" value="ECO:0007669"/>
    <property type="project" value="UniProtKB-SubCell"/>
</dbReference>